<evidence type="ECO:0000313" key="5">
    <source>
        <dbReference type="Proteomes" id="UP000184520"/>
    </source>
</evidence>
<dbReference type="Gene3D" id="2.60.120.1440">
    <property type="match status" value="1"/>
</dbReference>
<proteinExistence type="predicted"/>
<dbReference type="AlphaFoldDB" id="A0A1M5K7H0"/>
<dbReference type="InterPro" id="IPR006860">
    <property type="entry name" value="FecR"/>
</dbReference>
<dbReference type="Proteomes" id="UP000184520">
    <property type="component" value="Unassembled WGS sequence"/>
</dbReference>
<evidence type="ECO:0000259" key="2">
    <source>
        <dbReference type="Pfam" id="PF04773"/>
    </source>
</evidence>
<dbReference type="PANTHER" id="PTHR30273">
    <property type="entry name" value="PERIPLASMIC SIGNAL SENSOR AND SIGMA FACTOR ACTIVATOR FECR-RELATED"/>
    <property type="match status" value="1"/>
</dbReference>
<organism evidence="4 5">
    <name type="scientific">Marisediminitalea aggregata</name>
    <dbReference type="NCBI Taxonomy" id="634436"/>
    <lineage>
        <taxon>Bacteria</taxon>
        <taxon>Pseudomonadati</taxon>
        <taxon>Pseudomonadota</taxon>
        <taxon>Gammaproteobacteria</taxon>
        <taxon>Alteromonadales</taxon>
        <taxon>Alteromonadaceae</taxon>
        <taxon>Marisediminitalea</taxon>
    </lineage>
</organism>
<dbReference type="Gene3D" id="3.55.50.30">
    <property type="match status" value="1"/>
</dbReference>
<keyword evidence="1" id="KW-1133">Transmembrane helix</keyword>
<evidence type="ECO:0000259" key="3">
    <source>
        <dbReference type="Pfam" id="PF16220"/>
    </source>
</evidence>
<protein>
    <submittedName>
        <fullName evidence="4">Transmembrane sensor</fullName>
    </submittedName>
</protein>
<accession>A0A1M5K7H0</accession>
<dbReference type="PANTHER" id="PTHR30273:SF2">
    <property type="entry name" value="PROTEIN FECR"/>
    <property type="match status" value="1"/>
</dbReference>
<reference evidence="5" key="1">
    <citation type="submission" date="2016-11" db="EMBL/GenBank/DDBJ databases">
        <authorList>
            <person name="Varghese N."/>
            <person name="Submissions S."/>
        </authorList>
    </citation>
    <scope>NUCLEOTIDE SEQUENCE [LARGE SCALE GENOMIC DNA]</scope>
    <source>
        <strain evidence="5">CGMCC 1.8995</strain>
    </source>
</reference>
<dbReference type="Pfam" id="PF16220">
    <property type="entry name" value="DUF4880"/>
    <property type="match status" value="1"/>
</dbReference>
<gene>
    <name evidence="4" type="ORF">SAMN05216361_2393</name>
</gene>
<dbReference type="InterPro" id="IPR032623">
    <property type="entry name" value="FecR_N"/>
</dbReference>
<dbReference type="Pfam" id="PF04773">
    <property type="entry name" value="FecR"/>
    <property type="match status" value="1"/>
</dbReference>
<keyword evidence="1 4" id="KW-0812">Transmembrane</keyword>
<dbReference type="PIRSF" id="PIRSF018266">
    <property type="entry name" value="FecR"/>
    <property type="match status" value="1"/>
</dbReference>
<keyword evidence="1" id="KW-0472">Membrane</keyword>
<dbReference type="STRING" id="634436.SAMN05216361_2393"/>
<feature type="transmembrane region" description="Helical" evidence="1">
    <location>
        <begin position="83"/>
        <end position="104"/>
    </location>
</feature>
<dbReference type="RefSeq" id="WP_175555800.1">
    <property type="nucleotide sequence ID" value="NZ_FQWD01000003.1"/>
</dbReference>
<dbReference type="InterPro" id="IPR012373">
    <property type="entry name" value="Ferrdict_sens_TM"/>
</dbReference>
<evidence type="ECO:0000313" key="4">
    <source>
        <dbReference type="EMBL" id="SHG48540.1"/>
    </source>
</evidence>
<evidence type="ECO:0000256" key="1">
    <source>
        <dbReference type="SAM" id="Phobius"/>
    </source>
</evidence>
<sequence length="322" mass="36406">MTSQSISTDVYEQAAAWLERLDNGPLDKLSKRRFINWVDAHPTHKQMFESMLITWSSPTLERALADAKQTITLKDHLRCTPAIRWWQTAFICTALVIGVIAWQLTPNQPSAIVHQYATNTGEMRDIRLEDNSEVTMGSASDVYIKFSDRHRLVNLKKGAAYFDVTSNKQRPFEVKIGSASVVAVGTEFNIDRGQYFTDVVVHEGAVEVAGSRDDKPVLVKAGEQIRITGRTLGLVQSIDISRTVDWRSGWLELDNESLHYLVERLNRESAKHIRIDSPALNDIRVAGRFRLKDPGQALNLLAEVYGLKIEETAERYTITRLP</sequence>
<feature type="domain" description="FecR protein" evidence="2">
    <location>
        <begin position="115"/>
        <end position="207"/>
    </location>
</feature>
<dbReference type="EMBL" id="FQWD01000003">
    <property type="protein sequence ID" value="SHG48540.1"/>
    <property type="molecule type" value="Genomic_DNA"/>
</dbReference>
<feature type="domain" description="FecR N-terminal" evidence="3">
    <location>
        <begin position="12"/>
        <end position="51"/>
    </location>
</feature>
<keyword evidence="5" id="KW-1185">Reference proteome</keyword>
<dbReference type="GO" id="GO:0016989">
    <property type="term" value="F:sigma factor antagonist activity"/>
    <property type="evidence" value="ECO:0007669"/>
    <property type="project" value="TreeGrafter"/>
</dbReference>
<name>A0A1M5K7H0_9ALTE</name>